<gene>
    <name evidence="1" type="ORF">NOG11_02465</name>
</gene>
<dbReference type="Proteomes" id="UP001142610">
    <property type="component" value="Unassembled WGS sequence"/>
</dbReference>
<reference evidence="1" key="1">
    <citation type="submission" date="2022-07" db="EMBL/GenBank/DDBJ databases">
        <title>Parvularcula maris sp. nov., an algicidal bacterium isolated from seawater.</title>
        <authorList>
            <person name="Li F."/>
        </authorList>
    </citation>
    <scope>NUCLEOTIDE SEQUENCE</scope>
    <source>
        <strain evidence="1">BGMRC 0090</strain>
    </source>
</reference>
<dbReference type="PRINTS" id="PR01996">
    <property type="entry name" value="MTP1FAMILY"/>
</dbReference>
<evidence type="ECO:0000313" key="1">
    <source>
        <dbReference type="EMBL" id="MCQ8184240.1"/>
    </source>
</evidence>
<dbReference type="InterPro" id="IPR022344">
    <property type="entry name" value="GTA_major-tail"/>
</dbReference>
<dbReference type="EMBL" id="JANIBC010000001">
    <property type="protein sequence ID" value="MCQ8184240.1"/>
    <property type="molecule type" value="Genomic_DNA"/>
</dbReference>
<accession>A0A9X2L710</accession>
<dbReference type="Pfam" id="PF06199">
    <property type="entry name" value="Phage_tail_2"/>
    <property type="match status" value="1"/>
</dbReference>
<name>A0A9X2L710_9PROT</name>
<dbReference type="AlphaFoldDB" id="A0A9X2L710"/>
<proteinExistence type="predicted"/>
<comment type="caution">
    <text evidence="1">The sequence shown here is derived from an EMBL/GenBank/DDBJ whole genome shotgun (WGS) entry which is preliminary data.</text>
</comment>
<keyword evidence="2" id="KW-1185">Reference proteome</keyword>
<organism evidence="1 2">
    <name type="scientific">Parvularcula maris</name>
    <dbReference type="NCBI Taxonomy" id="2965077"/>
    <lineage>
        <taxon>Bacteria</taxon>
        <taxon>Pseudomonadati</taxon>
        <taxon>Pseudomonadota</taxon>
        <taxon>Alphaproteobacteria</taxon>
        <taxon>Parvularculales</taxon>
        <taxon>Parvularculaceae</taxon>
        <taxon>Parvularcula</taxon>
    </lineage>
</organism>
<protein>
    <submittedName>
        <fullName evidence="1">Phage tail tube protein</fullName>
    </submittedName>
</protein>
<evidence type="ECO:0000313" key="2">
    <source>
        <dbReference type="Proteomes" id="UP001142610"/>
    </source>
</evidence>
<dbReference type="RefSeq" id="WP_256618045.1">
    <property type="nucleotide sequence ID" value="NZ_JANIBC010000001.1"/>
</dbReference>
<sequence>MSLIAADKVVLSVREEGGATRPLAGLRRHALHLTQPTTEHGGTGQWARRSASQSHASAAVRAEGVFVSSEAQALVRTAFLSGDTPVLELSQPGEGVWVAAFLIRQLTFWGESEGELSFSLRLASTGPVRFTPV</sequence>
<dbReference type="InterPro" id="IPR011855">
    <property type="entry name" value="Phgtail_TP901_1"/>
</dbReference>